<sequence length="214" mass="24719">MLATFFRLPAELRTEIYMYLLVRSEPVDPWQKHHGLVPSLLSTNTKILHEARPLLYGHNCFNLSGWQSELIPQFLDTIGSINASHLRCICIHFPGLHIFRDKVSLDEYSLYILEKIQYHCTNLKKIIAAPGSTNIMEHRLVSLDNPKICAEALGVVDARLREILPLEEIAVKVCEEAPGLDTRRVMMSLGWTLNVVVELWEEWYWDGFEMEWDG</sequence>
<evidence type="ECO:0000313" key="2">
    <source>
        <dbReference type="Proteomes" id="UP001147752"/>
    </source>
</evidence>
<name>A0A9W9RI78_9EURO</name>
<evidence type="ECO:0008006" key="3">
    <source>
        <dbReference type="Google" id="ProtNLM"/>
    </source>
</evidence>
<evidence type="ECO:0000313" key="1">
    <source>
        <dbReference type="EMBL" id="KAJ5360516.1"/>
    </source>
</evidence>
<dbReference type="InterPro" id="IPR038883">
    <property type="entry name" value="AN11006-like"/>
</dbReference>
<dbReference type="RefSeq" id="XP_056576002.1">
    <property type="nucleotide sequence ID" value="XM_056727430.1"/>
</dbReference>
<organism evidence="1 2">
    <name type="scientific">Penicillium concentricum</name>
    <dbReference type="NCBI Taxonomy" id="293559"/>
    <lineage>
        <taxon>Eukaryota</taxon>
        <taxon>Fungi</taxon>
        <taxon>Dikarya</taxon>
        <taxon>Ascomycota</taxon>
        <taxon>Pezizomycotina</taxon>
        <taxon>Eurotiomycetes</taxon>
        <taxon>Eurotiomycetidae</taxon>
        <taxon>Eurotiales</taxon>
        <taxon>Aspergillaceae</taxon>
        <taxon>Penicillium</taxon>
    </lineage>
</organism>
<proteinExistence type="predicted"/>
<reference evidence="1" key="2">
    <citation type="journal article" date="2023" name="IMA Fungus">
        <title>Comparative genomic study of the Penicillium genus elucidates a diverse pangenome and 15 lateral gene transfer events.</title>
        <authorList>
            <person name="Petersen C."/>
            <person name="Sorensen T."/>
            <person name="Nielsen M.R."/>
            <person name="Sondergaard T.E."/>
            <person name="Sorensen J.L."/>
            <person name="Fitzpatrick D.A."/>
            <person name="Frisvad J.C."/>
            <person name="Nielsen K.L."/>
        </authorList>
    </citation>
    <scope>NUCLEOTIDE SEQUENCE</scope>
    <source>
        <strain evidence="1">IBT 3081</strain>
    </source>
</reference>
<dbReference type="PANTHER" id="PTHR42085:SF2">
    <property type="entry name" value="F-BOX DOMAIN-CONTAINING PROTEIN"/>
    <property type="match status" value="1"/>
</dbReference>
<protein>
    <recommendedName>
        <fullName evidence="3">F-box domain-containing protein</fullName>
    </recommendedName>
</protein>
<dbReference type="PANTHER" id="PTHR42085">
    <property type="entry name" value="F-BOX DOMAIN-CONTAINING PROTEIN"/>
    <property type="match status" value="1"/>
</dbReference>
<dbReference type="GeneID" id="81466613"/>
<gene>
    <name evidence="1" type="ORF">N7517_009707</name>
</gene>
<comment type="caution">
    <text evidence="1">The sequence shown here is derived from an EMBL/GenBank/DDBJ whole genome shotgun (WGS) entry which is preliminary data.</text>
</comment>
<dbReference type="Proteomes" id="UP001147752">
    <property type="component" value="Unassembled WGS sequence"/>
</dbReference>
<accession>A0A9W9RI78</accession>
<dbReference type="OrthoDB" id="62952at2759"/>
<dbReference type="AlphaFoldDB" id="A0A9W9RI78"/>
<keyword evidence="2" id="KW-1185">Reference proteome</keyword>
<dbReference type="EMBL" id="JAPZBT010000004">
    <property type="protein sequence ID" value="KAJ5360516.1"/>
    <property type="molecule type" value="Genomic_DNA"/>
</dbReference>
<reference evidence="1" key="1">
    <citation type="submission" date="2022-12" db="EMBL/GenBank/DDBJ databases">
        <authorList>
            <person name="Petersen C."/>
        </authorList>
    </citation>
    <scope>NUCLEOTIDE SEQUENCE</scope>
    <source>
        <strain evidence="1">IBT 3081</strain>
    </source>
</reference>